<proteinExistence type="predicted"/>
<reference evidence="1" key="1">
    <citation type="submission" date="2023-04" db="EMBL/GenBank/DDBJ databases">
        <title>A chromosome-level genome assembly of the parasitoid wasp Eretmocerus hayati.</title>
        <authorList>
            <person name="Zhong Y."/>
            <person name="Liu S."/>
            <person name="Liu Y."/>
        </authorList>
    </citation>
    <scope>NUCLEOTIDE SEQUENCE</scope>
    <source>
        <strain evidence="1">ZJU_SS_LIU_2023</strain>
    </source>
</reference>
<dbReference type="Proteomes" id="UP001239111">
    <property type="component" value="Chromosome 3"/>
</dbReference>
<keyword evidence="2" id="KW-1185">Reference proteome</keyword>
<accession>A0ACC2NC92</accession>
<evidence type="ECO:0000313" key="1">
    <source>
        <dbReference type="EMBL" id="KAJ8668762.1"/>
    </source>
</evidence>
<sequence>MESKVARTEILRLMETEEDQETRTVLFYIAPSLDLTKVWLTAKPLGYDYLYVVCWFYINKNGNLDGGVLPFCTADRHIVNMPWESRAMALIQDVVIEGLPSNDNGALMGFIIEPWTLEKQYIRDRINIHDHYRTGFLEMSTYWGRKIWGPLMSSFEAKFQRAMHKSESIIRDAVFPRYGTSELDKEIAATEIYGLWLEVLYSTRTKETVELLYSLCSQDM</sequence>
<organism evidence="1 2">
    <name type="scientific">Eretmocerus hayati</name>
    <dbReference type="NCBI Taxonomy" id="131215"/>
    <lineage>
        <taxon>Eukaryota</taxon>
        <taxon>Metazoa</taxon>
        <taxon>Ecdysozoa</taxon>
        <taxon>Arthropoda</taxon>
        <taxon>Hexapoda</taxon>
        <taxon>Insecta</taxon>
        <taxon>Pterygota</taxon>
        <taxon>Neoptera</taxon>
        <taxon>Endopterygota</taxon>
        <taxon>Hymenoptera</taxon>
        <taxon>Apocrita</taxon>
        <taxon>Proctotrupomorpha</taxon>
        <taxon>Chalcidoidea</taxon>
        <taxon>Aphelinidae</taxon>
        <taxon>Aphelininae</taxon>
        <taxon>Eretmocerus</taxon>
    </lineage>
</organism>
<gene>
    <name evidence="1" type="ORF">QAD02_000021</name>
</gene>
<name>A0ACC2NC92_9HYME</name>
<protein>
    <submittedName>
        <fullName evidence="1">Uncharacterized protein</fullName>
    </submittedName>
</protein>
<dbReference type="EMBL" id="CM056743">
    <property type="protein sequence ID" value="KAJ8668762.1"/>
    <property type="molecule type" value="Genomic_DNA"/>
</dbReference>
<comment type="caution">
    <text evidence="1">The sequence shown here is derived from an EMBL/GenBank/DDBJ whole genome shotgun (WGS) entry which is preliminary data.</text>
</comment>
<evidence type="ECO:0000313" key="2">
    <source>
        <dbReference type="Proteomes" id="UP001239111"/>
    </source>
</evidence>